<keyword evidence="2" id="KW-1185">Reference proteome</keyword>
<dbReference type="AlphaFoldDB" id="A0A1H6L7H3"/>
<dbReference type="PROSITE" id="PS51257">
    <property type="entry name" value="PROKAR_LIPOPROTEIN"/>
    <property type="match status" value="1"/>
</dbReference>
<evidence type="ECO:0000313" key="1">
    <source>
        <dbReference type="EMBL" id="SEH80441.1"/>
    </source>
</evidence>
<reference evidence="1 2" key="1">
    <citation type="submission" date="2016-10" db="EMBL/GenBank/DDBJ databases">
        <authorList>
            <person name="de Groot N.N."/>
        </authorList>
    </citation>
    <scope>NUCLEOTIDE SEQUENCE [LARGE SCALE GENOMIC DNA]</scope>
    <source>
        <strain evidence="1 2">CGMCC 1.10825</strain>
    </source>
</reference>
<dbReference type="OrthoDB" id="1339516at2"/>
<name>A0A1H6L7H3_9FLAO</name>
<accession>A0A1H6L7H3</accession>
<evidence type="ECO:0000313" key="2">
    <source>
        <dbReference type="Proteomes" id="UP000199634"/>
    </source>
</evidence>
<dbReference type="Proteomes" id="UP000199634">
    <property type="component" value="Unassembled WGS sequence"/>
</dbReference>
<proteinExistence type="predicted"/>
<dbReference type="STRING" id="1159016.SAMN02927937_01519"/>
<organism evidence="1 2">
    <name type="scientific">Paenimyroides marinum</name>
    <dbReference type="NCBI Taxonomy" id="1159016"/>
    <lineage>
        <taxon>Bacteria</taxon>
        <taxon>Pseudomonadati</taxon>
        <taxon>Bacteroidota</taxon>
        <taxon>Flavobacteriia</taxon>
        <taxon>Flavobacteriales</taxon>
        <taxon>Flavobacteriaceae</taxon>
        <taxon>Paenimyroides</taxon>
    </lineage>
</organism>
<dbReference type="EMBL" id="FNXE01000019">
    <property type="protein sequence ID" value="SEH80441.1"/>
    <property type="molecule type" value="Genomic_DNA"/>
</dbReference>
<sequence length="184" mass="20956">MRHILSLLFLGWIFSGCCTDDVSPIVPENSITVLIVDETSNRFEGGKIYTYQDNYPTYNLQVENRPPADAGYIKVHYVEGNEQLYYASQIWMGMGEIIVPSPLTPPQDFERTLTNDYVFLPNDAVELTNGPSDKDEVEKYWAQIQGLKVVREALKQNNGQVHYFVQLLGAGLTDTNKWVFIVKN</sequence>
<dbReference type="RefSeq" id="WP_091098438.1">
    <property type="nucleotide sequence ID" value="NZ_FNXE01000019.1"/>
</dbReference>
<gene>
    <name evidence="1" type="ORF">SAMN02927937_01519</name>
</gene>
<protein>
    <submittedName>
        <fullName evidence="1">Uncharacterized protein</fullName>
    </submittedName>
</protein>